<feature type="non-terminal residue" evidence="1">
    <location>
        <position position="25"/>
    </location>
</feature>
<gene>
    <name evidence="1" type="ORF">Lpp123_15611</name>
</gene>
<evidence type="ECO:0000313" key="1">
    <source>
        <dbReference type="EMBL" id="EPC49062.1"/>
    </source>
</evidence>
<dbReference type="GO" id="GO:0005524">
    <property type="term" value="F:ATP binding"/>
    <property type="evidence" value="ECO:0007669"/>
    <property type="project" value="UniProtKB-KW"/>
</dbReference>
<comment type="caution">
    <text evidence="1">The sequence shown here is derived from an EMBL/GenBank/DDBJ whole genome shotgun (WGS) entry which is preliminary data.</text>
</comment>
<accession>A0A829GCP0</accession>
<keyword evidence="1" id="KW-0547">Nucleotide-binding</keyword>
<organism evidence="1 2">
    <name type="scientific">Lacticaseibacillus paracasei subsp. paracasei Lpp123</name>
    <dbReference type="NCBI Taxonomy" id="1256201"/>
    <lineage>
        <taxon>Bacteria</taxon>
        <taxon>Bacillati</taxon>
        <taxon>Bacillota</taxon>
        <taxon>Bacilli</taxon>
        <taxon>Lactobacillales</taxon>
        <taxon>Lactobacillaceae</taxon>
        <taxon>Lacticaseibacillus</taxon>
    </lineage>
</organism>
<reference evidence="1 2" key="1">
    <citation type="journal article" date="2013" name="PLoS ONE">
        <title>Lactobacillus paracasei comparative genomics: towards species pan-genome definition and exploitation of diversity.</title>
        <authorList>
            <person name="Smokvina T."/>
            <person name="Wels M."/>
            <person name="Polka J."/>
            <person name="Chervaux C."/>
            <person name="Brisse S."/>
            <person name="Boekhorst J."/>
            <person name="van Hylckama Vlieg J.E."/>
            <person name="Siezen R.J."/>
        </authorList>
    </citation>
    <scope>NUCLEOTIDE SEQUENCE [LARGE SCALE GENOMIC DNA]</scope>
    <source>
        <strain evidence="1 2">Lpp123</strain>
    </source>
</reference>
<sequence>MNHLASKGYESAWSKSIPIRQQLKI</sequence>
<dbReference type="EMBL" id="ANJW01000909">
    <property type="protein sequence ID" value="EPC49062.1"/>
    <property type="molecule type" value="Genomic_DNA"/>
</dbReference>
<evidence type="ECO:0000313" key="2">
    <source>
        <dbReference type="Proteomes" id="UP000014316"/>
    </source>
</evidence>
<protein>
    <submittedName>
        <fullName evidence="1">ABC transporter ATP-binding protein exp8</fullName>
    </submittedName>
</protein>
<keyword evidence="1" id="KW-0067">ATP-binding</keyword>
<name>A0A829GCP0_LACPA</name>
<dbReference type="Proteomes" id="UP000014316">
    <property type="component" value="Unassembled WGS sequence"/>
</dbReference>
<proteinExistence type="predicted"/>
<dbReference type="AlphaFoldDB" id="A0A829GCP0"/>